<feature type="compositionally biased region" description="Low complexity" evidence="7">
    <location>
        <begin position="323"/>
        <end position="347"/>
    </location>
</feature>
<dbReference type="InterPro" id="IPR004358">
    <property type="entry name" value="Sig_transdc_His_kin-like_C"/>
</dbReference>
<dbReference type="InterPro" id="IPR003594">
    <property type="entry name" value="HATPase_dom"/>
</dbReference>
<organism evidence="10 11">
    <name type="scientific">Penicillium cinerascens</name>
    <dbReference type="NCBI Taxonomy" id="70096"/>
    <lineage>
        <taxon>Eukaryota</taxon>
        <taxon>Fungi</taxon>
        <taxon>Dikarya</taxon>
        <taxon>Ascomycota</taxon>
        <taxon>Pezizomycotina</taxon>
        <taxon>Eurotiomycetes</taxon>
        <taxon>Eurotiomycetidae</taxon>
        <taxon>Eurotiales</taxon>
        <taxon>Aspergillaceae</taxon>
        <taxon>Penicillium</taxon>
    </lineage>
</organism>
<feature type="compositionally biased region" description="Low complexity" evidence="7">
    <location>
        <begin position="355"/>
        <end position="365"/>
    </location>
</feature>
<dbReference type="AlphaFoldDB" id="A0A9W9JLK0"/>
<evidence type="ECO:0000256" key="6">
    <source>
        <dbReference type="PROSITE-ProRule" id="PRU00169"/>
    </source>
</evidence>
<reference evidence="10" key="1">
    <citation type="submission" date="2022-12" db="EMBL/GenBank/DDBJ databases">
        <authorList>
            <person name="Petersen C."/>
        </authorList>
    </citation>
    <scope>NUCLEOTIDE SEQUENCE</scope>
    <source>
        <strain evidence="10">IBT 15544</strain>
    </source>
</reference>
<dbReference type="SUPFAM" id="SSF55874">
    <property type="entry name" value="ATPase domain of HSP90 chaperone/DNA topoisomerase II/histidine kinase"/>
    <property type="match status" value="1"/>
</dbReference>
<dbReference type="GO" id="GO:0009927">
    <property type="term" value="F:histidine phosphotransfer kinase activity"/>
    <property type="evidence" value="ECO:0007669"/>
    <property type="project" value="TreeGrafter"/>
</dbReference>
<evidence type="ECO:0000259" key="9">
    <source>
        <dbReference type="PROSITE" id="PS50110"/>
    </source>
</evidence>
<dbReference type="PROSITE" id="PS50109">
    <property type="entry name" value="HIS_KIN"/>
    <property type="match status" value="1"/>
</dbReference>
<feature type="compositionally biased region" description="Basic and acidic residues" evidence="7">
    <location>
        <begin position="23"/>
        <end position="42"/>
    </location>
</feature>
<dbReference type="Gene3D" id="3.30.450.40">
    <property type="match status" value="1"/>
</dbReference>
<evidence type="ECO:0000256" key="2">
    <source>
        <dbReference type="ARBA" id="ARBA00012438"/>
    </source>
</evidence>
<dbReference type="PROSITE" id="PS50110">
    <property type="entry name" value="RESPONSE_REGULATORY"/>
    <property type="match status" value="1"/>
</dbReference>
<dbReference type="Proteomes" id="UP001150904">
    <property type="component" value="Unassembled WGS sequence"/>
</dbReference>
<dbReference type="SUPFAM" id="SSF55781">
    <property type="entry name" value="GAF domain-like"/>
    <property type="match status" value="1"/>
</dbReference>
<name>A0A9W9JLK0_9EURO</name>
<feature type="domain" description="Response regulatory" evidence="9">
    <location>
        <begin position="1086"/>
        <end position="1210"/>
    </location>
</feature>
<keyword evidence="3 6" id="KW-0597">Phosphoprotein</keyword>
<dbReference type="FunFam" id="1.10.287.130:FF:000023">
    <property type="entry name" value="Sensor histidine kinase/response regulator, putative"/>
    <property type="match status" value="1"/>
</dbReference>
<feature type="region of interest" description="Disordered" evidence="7">
    <location>
        <begin position="481"/>
        <end position="516"/>
    </location>
</feature>
<evidence type="ECO:0000256" key="5">
    <source>
        <dbReference type="ARBA" id="ARBA00022777"/>
    </source>
</evidence>
<dbReference type="PRINTS" id="PR00344">
    <property type="entry name" value="BCTRLSENSOR"/>
</dbReference>
<evidence type="ECO:0000256" key="1">
    <source>
        <dbReference type="ARBA" id="ARBA00000085"/>
    </source>
</evidence>
<dbReference type="EMBL" id="JAPQKR010000014">
    <property type="protein sequence ID" value="KAJ5198147.1"/>
    <property type="molecule type" value="Genomic_DNA"/>
</dbReference>
<evidence type="ECO:0000256" key="4">
    <source>
        <dbReference type="ARBA" id="ARBA00022679"/>
    </source>
</evidence>
<protein>
    <recommendedName>
        <fullName evidence="2">histidine kinase</fullName>
        <ecNumber evidence="2">2.7.13.3</ecNumber>
    </recommendedName>
</protein>
<dbReference type="InterPro" id="IPR011006">
    <property type="entry name" value="CheY-like_superfamily"/>
</dbReference>
<keyword evidence="5" id="KW-0418">Kinase</keyword>
<dbReference type="SMART" id="SM00448">
    <property type="entry name" value="REC"/>
    <property type="match status" value="1"/>
</dbReference>
<dbReference type="InterPro" id="IPR029016">
    <property type="entry name" value="GAF-like_dom_sf"/>
</dbReference>
<dbReference type="EC" id="2.7.13.3" evidence="2"/>
<evidence type="ECO:0000313" key="11">
    <source>
        <dbReference type="Proteomes" id="UP001150904"/>
    </source>
</evidence>
<feature type="region of interest" description="Disordered" evidence="7">
    <location>
        <begin position="1024"/>
        <end position="1080"/>
    </location>
</feature>
<evidence type="ECO:0000313" key="10">
    <source>
        <dbReference type="EMBL" id="KAJ5198147.1"/>
    </source>
</evidence>
<dbReference type="InterPro" id="IPR036097">
    <property type="entry name" value="HisK_dim/P_sf"/>
</dbReference>
<dbReference type="PANTHER" id="PTHR43047">
    <property type="entry name" value="TWO-COMPONENT HISTIDINE PROTEIN KINASE"/>
    <property type="match status" value="1"/>
</dbReference>
<dbReference type="InterPro" id="IPR001789">
    <property type="entry name" value="Sig_transdc_resp-reg_receiver"/>
</dbReference>
<dbReference type="Pfam" id="PF00072">
    <property type="entry name" value="Response_reg"/>
    <property type="match status" value="1"/>
</dbReference>
<dbReference type="GO" id="GO:0000155">
    <property type="term" value="F:phosphorelay sensor kinase activity"/>
    <property type="evidence" value="ECO:0007669"/>
    <property type="project" value="InterPro"/>
</dbReference>
<feature type="compositionally biased region" description="Low complexity" evidence="7">
    <location>
        <begin position="73"/>
        <end position="83"/>
    </location>
</feature>
<dbReference type="CDD" id="cd17546">
    <property type="entry name" value="REC_hyHK_CKI1_RcsC-like"/>
    <property type="match status" value="1"/>
</dbReference>
<dbReference type="InterPro" id="IPR003661">
    <property type="entry name" value="HisK_dim/P_dom"/>
</dbReference>
<dbReference type="InterPro" id="IPR005467">
    <property type="entry name" value="His_kinase_dom"/>
</dbReference>
<feature type="region of interest" description="Disordered" evidence="7">
    <location>
        <begin position="1"/>
        <end position="86"/>
    </location>
</feature>
<reference evidence="10" key="2">
    <citation type="journal article" date="2023" name="IMA Fungus">
        <title>Comparative genomic study of the Penicillium genus elucidates a diverse pangenome and 15 lateral gene transfer events.</title>
        <authorList>
            <person name="Petersen C."/>
            <person name="Sorensen T."/>
            <person name="Nielsen M.R."/>
            <person name="Sondergaard T.E."/>
            <person name="Sorensen J.L."/>
            <person name="Fitzpatrick D.A."/>
            <person name="Frisvad J.C."/>
            <person name="Nielsen K.L."/>
        </authorList>
    </citation>
    <scope>NUCLEOTIDE SEQUENCE</scope>
    <source>
        <strain evidence="10">IBT 15544</strain>
    </source>
</reference>
<feature type="compositionally biased region" description="Low complexity" evidence="7">
    <location>
        <begin position="305"/>
        <end position="314"/>
    </location>
</feature>
<comment type="catalytic activity">
    <reaction evidence="1">
        <text>ATP + protein L-histidine = ADP + protein N-phospho-L-histidine.</text>
        <dbReference type="EC" id="2.7.13.3"/>
    </reaction>
</comment>
<feature type="region of interest" description="Disordered" evidence="7">
    <location>
        <begin position="288"/>
        <end position="373"/>
    </location>
</feature>
<evidence type="ECO:0000256" key="3">
    <source>
        <dbReference type="ARBA" id="ARBA00022553"/>
    </source>
</evidence>
<feature type="compositionally biased region" description="Polar residues" evidence="7">
    <location>
        <begin position="288"/>
        <end position="304"/>
    </location>
</feature>
<feature type="modified residue" description="4-aspartylphosphate" evidence="6">
    <location>
        <position position="1138"/>
    </location>
</feature>
<dbReference type="SMART" id="SM00388">
    <property type="entry name" value="HisKA"/>
    <property type="match status" value="1"/>
</dbReference>
<dbReference type="Pfam" id="PF02518">
    <property type="entry name" value="HATPase_c"/>
    <property type="match status" value="1"/>
</dbReference>
<feature type="compositionally biased region" description="Polar residues" evidence="7">
    <location>
        <begin position="1044"/>
        <end position="1076"/>
    </location>
</feature>
<accession>A0A9W9JLK0</accession>
<dbReference type="PANTHER" id="PTHR43047:SF72">
    <property type="entry name" value="OSMOSENSING HISTIDINE PROTEIN KINASE SLN1"/>
    <property type="match status" value="1"/>
</dbReference>
<dbReference type="OrthoDB" id="303614at2759"/>
<dbReference type="SUPFAM" id="SSF52172">
    <property type="entry name" value="CheY-like"/>
    <property type="match status" value="1"/>
</dbReference>
<feature type="compositionally biased region" description="Basic and acidic residues" evidence="7">
    <location>
        <begin position="61"/>
        <end position="72"/>
    </location>
</feature>
<dbReference type="Pfam" id="PF00512">
    <property type="entry name" value="HisKA"/>
    <property type="match status" value="1"/>
</dbReference>
<dbReference type="CDD" id="cd00082">
    <property type="entry name" value="HisKA"/>
    <property type="match status" value="1"/>
</dbReference>
<keyword evidence="4" id="KW-0808">Transferase</keyword>
<sequence>MEASAAGDPTRDVRDPSEDDDHDAGRRAREVYRYFRPERLTPIDEDPTPISGAGSSPGLLRFHDSSSTKDRSPSASSQPSCTSLLPQDQAEAPPEFLPGLVLDQSNDTLTSLAQLAALRLDVDRVYISVSDRDSQFIIAQSTETTEDGTDHLGCSTLDVSDWNMCQDTIALPPCNRARRDYHFLVSTDLSQDERYQNLPIVQKDANFRFYAGTPLTTDSNINVGCFFVLDTKPRAEFTDIEKATMGYMGMLVMDFLKVSRQASEGRRAARLSRGLNYFVEGGSSFNTAMPSPVNESIQRQSSNASTRSTGTRRSSGSRRKNCSTSPRRSRSNSSARSVRSARSFVSTSDHKTDRSISSSFDRPSSAKWSELGQSAEKNQSISWAFRRAANLIRESLELEGDSGVAFLKAGSDAVLDRWSGSDVFSSQDTGKAASLLAVSTEESLFGPYRDSAVSRPVTKLDEHFLHRLLNTYHNGKIWSLHRDGQQSSSDSEDSSPSREGRSRSRGPADSKAPKNRKLQETAMLNKYFPRATQVLFVPLWNAADSQWFGGCFCWNSVESHVFDPSVELSSLLGFGSSIMAECNRVESLISDRQKADFLGSISHELRSPLHGIMAAAEILQGTNLNAYQGSLMDTINACGRTLLDTMNQVLDFSKIMSLERQFRHLERRKASPLELKDMHRPTAYLDTHVATDISILAEEVVEGVSLGHFHTQKFTDSSGLLTAAAKANEGSLDAHIPRPNVDVIIDIAPNDWTYSTPPGALRRIIMNIFSNAIKYTEAGHVSFHLEAKEASATSFSRHGTKEDLITLTVNDTGKGISEGFLRSKLFVPFAQEDSLVTGSGLGLSIVRSLVKSLGGSIDVSSRLGSGTTVKVILPLVRSEQKQVETDLGPRESASNEVQHLREVHGGRRVAIMNVEPEDVPNYPSWAVLSRYLTDWYGLILVSSSSLEPIDLILGDELPSQSEMHRCFTDNSTSFLMLSSNYIRRDSIRVQWDSGSKAVDIINCPYGPHKLARFIHKSLGKDVRGSITETTPLPEWPARPDTNERPTSSNESPESDTNSRSTTPSEYSLSTPNTEITDSPDEPRRAHILVVEDNKINLNLMLTFLKKRGFAAVDSAENGRLAVAAVKQAQSGYDFIFMDISMPYMNGFEATRSIRRFEKTRTDETKPSKIIALTGLSSSLDESEALDSGMNRFLTKPVAFKEIEKILDQWNETEV</sequence>
<dbReference type="SMART" id="SM00387">
    <property type="entry name" value="HATPase_c"/>
    <property type="match status" value="1"/>
</dbReference>
<dbReference type="Gene3D" id="3.40.50.2300">
    <property type="match status" value="1"/>
</dbReference>
<dbReference type="Gene3D" id="3.30.565.10">
    <property type="entry name" value="Histidine kinase-like ATPase, C-terminal domain"/>
    <property type="match status" value="1"/>
</dbReference>
<evidence type="ECO:0000256" key="7">
    <source>
        <dbReference type="SAM" id="MobiDB-lite"/>
    </source>
</evidence>
<dbReference type="InterPro" id="IPR036890">
    <property type="entry name" value="HATPase_C_sf"/>
</dbReference>
<dbReference type="RefSeq" id="XP_058306575.1">
    <property type="nucleotide sequence ID" value="XM_058454326.1"/>
</dbReference>
<feature type="compositionally biased region" description="Basic and acidic residues" evidence="7">
    <location>
        <begin position="495"/>
        <end position="512"/>
    </location>
</feature>
<feature type="domain" description="Histidine kinase" evidence="8">
    <location>
        <begin position="600"/>
        <end position="877"/>
    </location>
</feature>
<gene>
    <name evidence="10" type="ORF">N7498_007264</name>
</gene>
<dbReference type="SUPFAM" id="SSF47384">
    <property type="entry name" value="Homodimeric domain of signal transducing histidine kinase"/>
    <property type="match status" value="1"/>
</dbReference>
<dbReference type="GeneID" id="83181627"/>
<dbReference type="Gene3D" id="1.10.287.130">
    <property type="match status" value="1"/>
</dbReference>
<evidence type="ECO:0000259" key="8">
    <source>
        <dbReference type="PROSITE" id="PS50109"/>
    </source>
</evidence>
<dbReference type="GO" id="GO:0005886">
    <property type="term" value="C:plasma membrane"/>
    <property type="evidence" value="ECO:0007669"/>
    <property type="project" value="TreeGrafter"/>
</dbReference>
<proteinExistence type="predicted"/>
<comment type="caution">
    <text evidence="10">The sequence shown here is derived from an EMBL/GenBank/DDBJ whole genome shotgun (WGS) entry which is preliminary data.</text>
</comment>
<keyword evidence="11" id="KW-1185">Reference proteome</keyword>